<dbReference type="SUPFAM" id="SSF160631">
    <property type="entry name" value="SMI1/KNR4-like"/>
    <property type="match status" value="1"/>
</dbReference>
<sequence>MHPAIERLAGMMPPPATRPSAAPWDLAPAEVGFQFPDDYRDFADLYGAGLVNDQLLIWTPSLKRDKVREGDARKGFASLVEGAPSGISDYLAELHEEEPEENPYPMYPDEEGLIAWGNDYSGNHFIWLTGDADPNKWPIISWNRSGYWFRFDGGFGDFLVANLTGEHPESTWIVGDERPPTWELVQDWSREY</sequence>
<proteinExistence type="predicted"/>
<protein>
    <submittedName>
        <fullName evidence="1">SMI1/KNR4 family protein</fullName>
    </submittedName>
</protein>
<dbReference type="EMBL" id="JBHSQJ010000111">
    <property type="protein sequence ID" value="MFC5910343.1"/>
    <property type="molecule type" value="Genomic_DNA"/>
</dbReference>
<dbReference type="InterPro" id="IPR037883">
    <property type="entry name" value="Knr4/Smi1-like_sf"/>
</dbReference>
<accession>A0ABW1G8K3</accession>
<dbReference type="Gene3D" id="3.40.1580.10">
    <property type="entry name" value="SMI1/KNR4-like"/>
    <property type="match status" value="1"/>
</dbReference>
<reference evidence="2" key="1">
    <citation type="journal article" date="2019" name="Int. J. Syst. Evol. Microbiol.">
        <title>The Global Catalogue of Microorganisms (GCM) 10K type strain sequencing project: providing services to taxonomists for standard genome sequencing and annotation.</title>
        <authorList>
            <consortium name="The Broad Institute Genomics Platform"/>
            <consortium name="The Broad Institute Genome Sequencing Center for Infectious Disease"/>
            <person name="Wu L."/>
            <person name="Ma J."/>
        </authorList>
    </citation>
    <scope>NUCLEOTIDE SEQUENCE [LARGE SCALE GENOMIC DNA]</scope>
    <source>
        <strain evidence="2">JCM 4816</strain>
    </source>
</reference>
<dbReference type="Pfam" id="PF14568">
    <property type="entry name" value="SUKH_6"/>
    <property type="match status" value="1"/>
</dbReference>
<evidence type="ECO:0000313" key="2">
    <source>
        <dbReference type="Proteomes" id="UP001596174"/>
    </source>
</evidence>
<gene>
    <name evidence="1" type="ORF">ACFP3V_24360</name>
</gene>
<dbReference type="Proteomes" id="UP001596174">
    <property type="component" value="Unassembled WGS sequence"/>
</dbReference>
<name>A0ABW1G8K3_9ACTN</name>
<keyword evidence="2" id="KW-1185">Reference proteome</keyword>
<comment type="caution">
    <text evidence="1">The sequence shown here is derived from an EMBL/GenBank/DDBJ whole genome shotgun (WGS) entry which is preliminary data.</text>
</comment>
<evidence type="ECO:0000313" key="1">
    <source>
        <dbReference type="EMBL" id="MFC5910343.1"/>
    </source>
</evidence>
<dbReference type="RefSeq" id="WP_380587337.1">
    <property type="nucleotide sequence ID" value="NZ_JBHSQJ010000111.1"/>
</dbReference>
<organism evidence="1 2">
    <name type="scientific">Streptacidiphilus monticola</name>
    <dbReference type="NCBI Taxonomy" id="2161674"/>
    <lineage>
        <taxon>Bacteria</taxon>
        <taxon>Bacillati</taxon>
        <taxon>Actinomycetota</taxon>
        <taxon>Actinomycetes</taxon>
        <taxon>Kitasatosporales</taxon>
        <taxon>Streptomycetaceae</taxon>
        <taxon>Streptacidiphilus</taxon>
    </lineage>
</organism>